<protein>
    <submittedName>
        <fullName evidence="3">S-adenosylmethionine-diacylgycerolhomoserine-N-methyltransferase</fullName>
    </submittedName>
</protein>
<dbReference type="InterPro" id="IPR050723">
    <property type="entry name" value="CFA/CMAS"/>
</dbReference>
<dbReference type="InterPro" id="IPR041698">
    <property type="entry name" value="Methyltransf_25"/>
</dbReference>
<dbReference type="Gene3D" id="3.40.50.150">
    <property type="entry name" value="Vaccinia Virus protein VP39"/>
    <property type="match status" value="1"/>
</dbReference>
<keyword evidence="5" id="KW-1185">Reference proteome</keyword>
<dbReference type="PANTHER" id="PTHR43667">
    <property type="entry name" value="CYCLOPROPANE-FATTY-ACYL-PHOSPHOLIPID SYNTHASE"/>
    <property type="match status" value="1"/>
</dbReference>
<dbReference type="SUPFAM" id="SSF53335">
    <property type="entry name" value="S-adenosyl-L-methionine-dependent methyltransferases"/>
    <property type="match status" value="1"/>
</dbReference>
<dbReference type="Proteomes" id="UP000577697">
    <property type="component" value="Unassembled WGS sequence"/>
</dbReference>
<name>A0AAC9ARA6_AMIAI</name>
<dbReference type="RefSeq" id="WP_067960347.1">
    <property type="nucleotide sequence ID" value="NZ_CP015005.1"/>
</dbReference>
<dbReference type="EMBL" id="JACICB010000001">
    <property type="protein sequence ID" value="MBB3703936.1"/>
    <property type="molecule type" value="Genomic_DNA"/>
</dbReference>
<evidence type="ECO:0000313" key="2">
    <source>
        <dbReference type="EMBL" id="AMS41715.1"/>
    </source>
</evidence>
<reference evidence="2 4" key="1">
    <citation type="submission" date="2016-03" db="EMBL/GenBank/DDBJ databases">
        <title>Complete genome of Aminobacter aminovorans KCTC 2477.</title>
        <authorList>
            <person name="Kim K.M."/>
        </authorList>
    </citation>
    <scope>NUCLEOTIDE SEQUENCE [LARGE SCALE GENOMIC DNA]</scope>
    <source>
        <strain evidence="2 4">KCTC 2477</strain>
    </source>
</reference>
<reference evidence="3 5" key="2">
    <citation type="submission" date="2020-08" db="EMBL/GenBank/DDBJ databases">
        <title>Genomic Encyclopedia of Type Strains, Phase IV (KMG-IV): sequencing the most valuable type-strain genomes for metagenomic binning, comparative biology and taxonomic classification.</title>
        <authorList>
            <person name="Goeker M."/>
        </authorList>
    </citation>
    <scope>NUCLEOTIDE SEQUENCE [LARGE SCALE GENOMIC DNA]</scope>
    <source>
        <strain evidence="3 5">DSM 10368</strain>
    </source>
</reference>
<dbReference type="InterPro" id="IPR029063">
    <property type="entry name" value="SAM-dependent_MTases_sf"/>
</dbReference>
<evidence type="ECO:0000313" key="4">
    <source>
        <dbReference type="Proteomes" id="UP000075755"/>
    </source>
</evidence>
<organism evidence="2 4">
    <name type="scientific">Aminobacter aminovorans</name>
    <name type="common">Chelatobacter heintzii</name>
    <dbReference type="NCBI Taxonomy" id="83263"/>
    <lineage>
        <taxon>Bacteria</taxon>
        <taxon>Pseudomonadati</taxon>
        <taxon>Pseudomonadota</taxon>
        <taxon>Alphaproteobacteria</taxon>
        <taxon>Hyphomicrobiales</taxon>
        <taxon>Phyllobacteriaceae</taxon>
        <taxon>Aminobacter</taxon>
    </lineage>
</organism>
<dbReference type="CDD" id="cd02440">
    <property type="entry name" value="AdoMet_MTases"/>
    <property type="match status" value="1"/>
</dbReference>
<dbReference type="KEGG" id="aak:AA2016_2790"/>
<feature type="domain" description="Methyltransferase" evidence="1">
    <location>
        <begin position="51"/>
        <end position="136"/>
    </location>
</feature>
<proteinExistence type="predicted"/>
<dbReference type="EMBL" id="CP015005">
    <property type="protein sequence ID" value="AMS41715.1"/>
    <property type="molecule type" value="Genomic_DNA"/>
</dbReference>
<evidence type="ECO:0000259" key="1">
    <source>
        <dbReference type="Pfam" id="PF13649"/>
    </source>
</evidence>
<evidence type="ECO:0000313" key="5">
    <source>
        <dbReference type="Proteomes" id="UP000577697"/>
    </source>
</evidence>
<gene>
    <name evidence="2" type="ORF">AA2016_2790</name>
    <name evidence="3" type="ORF">FHS67_000230</name>
</gene>
<accession>A0AAC9ARA6</accession>
<sequence>MSTPELSAGHSGLMDSVYRHQRHIYDLTRKYYLLGRDRMISELAPPKGGTVLELGCGTGRNLILAARRFPDAHFYGLDISAEMLVTARASIARAGLSDRISLAQGDATSFDAASLFGRAGFDRIFVSYSLSMIPGWERSVSAALAASTGSVHVVDFGQQEGLPGWFRKLLRRWLAKFHVAPRETLASDIAAQARVAGKSCRFTSLYRGYAWLIVVGGAKPI</sequence>
<evidence type="ECO:0000313" key="3">
    <source>
        <dbReference type="EMBL" id="MBB3703936.1"/>
    </source>
</evidence>
<dbReference type="PANTHER" id="PTHR43667:SF2">
    <property type="entry name" value="FATTY ACID C-METHYL TRANSFERASE"/>
    <property type="match status" value="1"/>
</dbReference>
<dbReference type="Proteomes" id="UP000075755">
    <property type="component" value="Chromosome"/>
</dbReference>
<dbReference type="AlphaFoldDB" id="A0AAC9ARA6"/>
<dbReference type="Pfam" id="PF13649">
    <property type="entry name" value="Methyltransf_25"/>
    <property type="match status" value="1"/>
</dbReference>